<gene>
    <name evidence="9" type="primary">LOC103514960</name>
</gene>
<dbReference type="PANTHER" id="PTHR11610">
    <property type="entry name" value="LIPASE"/>
    <property type="match status" value="1"/>
</dbReference>
<dbReference type="PANTHER" id="PTHR11610:SF169">
    <property type="entry name" value="GH15759P-RELATED"/>
    <property type="match status" value="1"/>
</dbReference>
<dbReference type="GO" id="GO:0017171">
    <property type="term" value="F:serine hydrolase activity"/>
    <property type="evidence" value="ECO:0007669"/>
    <property type="project" value="TreeGrafter"/>
</dbReference>
<dbReference type="PaxDb" id="121845-A0A3Q0J974"/>
<keyword evidence="8" id="KW-1185">Reference proteome</keyword>
<accession>A0A3Q0J974</accession>
<evidence type="ECO:0000259" key="7">
    <source>
        <dbReference type="Pfam" id="PF00151"/>
    </source>
</evidence>
<proteinExistence type="inferred from homology"/>
<feature type="compositionally biased region" description="Basic residues" evidence="5">
    <location>
        <begin position="360"/>
        <end position="381"/>
    </location>
</feature>
<dbReference type="InterPro" id="IPR002334">
    <property type="entry name" value="Allerg_PlipaseA1"/>
</dbReference>
<dbReference type="Proteomes" id="UP000079169">
    <property type="component" value="Unplaced"/>
</dbReference>
<comment type="similarity">
    <text evidence="2 4">Belongs to the AB hydrolase superfamily. Lipase family.</text>
</comment>
<dbReference type="InterPro" id="IPR033906">
    <property type="entry name" value="Lipase_N"/>
</dbReference>
<dbReference type="FunFam" id="3.40.50.1820:FF:000076">
    <property type="entry name" value="phospholipase A1"/>
    <property type="match status" value="1"/>
</dbReference>
<evidence type="ECO:0000256" key="4">
    <source>
        <dbReference type="RuleBase" id="RU004262"/>
    </source>
</evidence>
<dbReference type="Gene3D" id="3.40.50.1820">
    <property type="entry name" value="alpha/beta hydrolase"/>
    <property type="match status" value="1"/>
</dbReference>
<evidence type="ECO:0000256" key="2">
    <source>
        <dbReference type="ARBA" id="ARBA00010701"/>
    </source>
</evidence>
<dbReference type="KEGG" id="dci:103514960"/>
<dbReference type="OMA" id="CIAPIPC"/>
<dbReference type="Pfam" id="PF00151">
    <property type="entry name" value="Lipase"/>
    <property type="match status" value="1"/>
</dbReference>
<dbReference type="PRINTS" id="PR00821">
    <property type="entry name" value="TAGLIPASE"/>
</dbReference>
<dbReference type="AlphaFoldDB" id="A0A3Q0J974"/>
<dbReference type="InterPro" id="IPR029058">
    <property type="entry name" value="AB_hydrolase_fold"/>
</dbReference>
<comment type="subcellular location">
    <subcellularLocation>
        <location evidence="1">Secreted</location>
    </subcellularLocation>
</comment>
<dbReference type="InterPro" id="IPR000734">
    <property type="entry name" value="TAG_lipase"/>
</dbReference>
<protein>
    <submittedName>
        <fullName evidence="9">Inactive pancreatic lipase-related protein 1-like</fullName>
    </submittedName>
</protein>
<dbReference type="RefSeq" id="XP_026683508.1">
    <property type="nucleotide sequence ID" value="XM_026827707.1"/>
</dbReference>
<dbReference type="PRINTS" id="PR00825">
    <property type="entry name" value="DOLALLERGEN"/>
</dbReference>
<dbReference type="GO" id="GO:0016042">
    <property type="term" value="P:lipid catabolic process"/>
    <property type="evidence" value="ECO:0007669"/>
    <property type="project" value="TreeGrafter"/>
</dbReference>
<evidence type="ECO:0000256" key="6">
    <source>
        <dbReference type="SAM" id="SignalP"/>
    </source>
</evidence>
<sequence length="381" mass="42887">MTFRIMCLALLLVLLRSSDSSNVNRYAVVEENVEEVSPNEDPTEEIKWMLMPDGKGSVRIGVLSGLRSESEKSEIDYNDVKFMLYTRKNPKDPEVRSMTAECKPVFKHFKPSRRTKILVHGFGDNSDESLMFPLLRDAYLEKDDYNIFTVDWSPLAKVPWYNSAARNTMPVGIHTARFIDHLMDSTGADARDVHLVGFSLGAHVVGMAGKHVKSRQIRHVTGLDPAQVLFTKSGPDERLDASHAEWVDVVHTSGGYLGFSSSLGHRDFYPNGGDWPQPGCTWDYAAVCSHRRAYYYYAEAIRNHGKGFTAVSCPSYEYFEKGECKAMDNSTLPMGLNNFDSPAKGSFYFETNPEEPFGVKSKKKSKSKSKTKKYHSTGKIE</sequence>
<evidence type="ECO:0000313" key="8">
    <source>
        <dbReference type="Proteomes" id="UP000079169"/>
    </source>
</evidence>
<reference evidence="9" key="1">
    <citation type="submission" date="2025-08" db="UniProtKB">
        <authorList>
            <consortium name="RefSeq"/>
        </authorList>
    </citation>
    <scope>IDENTIFICATION</scope>
</reference>
<evidence type="ECO:0000256" key="5">
    <source>
        <dbReference type="SAM" id="MobiDB-lite"/>
    </source>
</evidence>
<feature type="chain" id="PRO_5018329120" evidence="6">
    <location>
        <begin position="21"/>
        <end position="381"/>
    </location>
</feature>
<dbReference type="CDD" id="cd00707">
    <property type="entry name" value="Pancreat_lipase_like"/>
    <property type="match status" value="1"/>
</dbReference>
<dbReference type="GO" id="GO:0005615">
    <property type="term" value="C:extracellular space"/>
    <property type="evidence" value="ECO:0007669"/>
    <property type="project" value="TreeGrafter"/>
</dbReference>
<dbReference type="GO" id="GO:0016298">
    <property type="term" value="F:lipase activity"/>
    <property type="evidence" value="ECO:0007669"/>
    <property type="project" value="InterPro"/>
</dbReference>
<feature type="region of interest" description="Disordered" evidence="5">
    <location>
        <begin position="352"/>
        <end position="381"/>
    </location>
</feature>
<dbReference type="SUPFAM" id="SSF53474">
    <property type="entry name" value="alpha/beta-Hydrolases"/>
    <property type="match status" value="1"/>
</dbReference>
<organism evidence="8 9">
    <name type="scientific">Diaphorina citri</name>
    <name type="common">Asian citrus psyllid</name>
    <dbReference type="NCBI Taxonomy" id="121845"/>
    <lineage>
        <taxon>Eukaryota</taxon>
        <taxon>Metazoa</taxon>
        <taxon>Ecdysozoa</taxon>
        <taxon>Arthropoda</taxon>
        <taxon>Hexapoda</taxon>
        <taxon>Insecta</taxon>
        <taxon>Pterygota</taxon>
        <taxon>Neoptera</taxon>
        <taxon>Paraneoptera</taxon>
        <taxon>Hemiptera</taxon>
        <taxon>Sternorrhyncha</taxon>
        <taxon>Psylloidea</taxon>
        <taxon>Psyllidae</taxon>
        <taxon>Diaphorininae</taxon>
        <taxon>Diaphorina</taxon>
    </lineage>
</organism>
<dbReference type="STRING" id="121845.A0A3Q0J974"/>
<keyword evidence="6" id="KW-0732">Signal</keyword>
<evidence type="ECO:0000256" key="1">
    <source>
        <dbReference type="ARBA" id="ARBA00004613"/>
    </source>
</evidence>
<name>A0A3Q0J974_DIACI</name>
<dbReference type="InterPro" id="IPR013818">
    <property type="entry name" value="Lipase"/>
</dbReference>
<evidence type="ECO:0000256" key="3">
    <source>
        <dbReference type="ARBA" id="ARBA00022525"/>
    </source>
</evidence>
<dbReference type="GeneID" id="103514960"/>
<evidence type="ECO:0000313" key="9">
    <source>
        <dbReference type="RefSeq" id="XP_026683508.1"/>
    </source>
</evidence>
<feature type="domain" description="Lipase" evidence="7">
    <location>
        <begin position="71"/>
        <end position="357"/>
    </location>
</feature>
<keyword evidence="3" id="KW-0964">Secreted</keyword>
<feature type="signal peptide" evidence="6">
    <location>
        <begin position="1"/>
        <end position="20"/>
    </location>
</feature>